<evidence type="ECO:0000256" key="11">
    <source>
        <dbReference type="HAMAP-Rule" id="MF_00983"/>
    </source>
</evidence>
<dbReference type="Pfam" id="PF18074">
    <property type="entry name" value="PriA_C"/>
    <property type="match status" value="1"/>
</dbReference>
<proteinExistence type="inferred from homology"/>
<evidence type="ECO:0000256" key="7">
    <source>
        <dbReference type="ARBA" id="ARBA00022833"/>
    </source>
</evidence>
<dbReference type="Pfam" id="PF00271">
    <property type="entry name" value="Helicase_C"/>
    <property type="match status" value="1"/>
</dbReference>
<dbReference type="HAMAP" id="MF_00983">
    <property type="entry name" value="PriA"/>
    <property type="match status" value="1"/>
</dbReference>
<evidence type="ECO:0000256" key="6">
    <source>
        <dbReference type="ARBA" id="ARBA00022806"/>
    </source>
</evidence>
<name>A0ABY7AMC9_9ALTE</name>
<dbReference type="PANTHER" id="PTHR30580:SF0">
    <property type="entry name" value="PRIMOSOMAL PROTEIN N"/>
    <property type="match status" value="1"/>
</dbReference>
<reference evidence="14" key="1">
    <citation type="submission" date="2022-10" db="EMBL/GenBank/DDBJ databases">
        <title>Catenovulum adriacola sp. nov. isolated in the Harbour of Susak.</title>
        <authorList>
            <person name="Schoch T."/>
            <person name="Reich S.J."/>
            <person name="Stoeferle S."/>
            <person name="Flaiz M."/>
            <person name="Kazda M."/>
            <person name="Riedel C.U."/>
            <person name="Duerre P."/>
        </authorList>
    </citation>
    <scope>NUCLEOTIDE SEQUENCE</scope>
    <source>
        <strain evidence="14">TS8</strain>
    </source>
</reference>
<dbReference type="InterPro" id="IPR011545">
    <property type="entry name" value="DEAD/DEAH_box_helicase_dom"/>
</dbReference>
<feature type="binding site" evidence="11">
    <location>
        <position position="455"/>
    </location>
    <ligand>
        <name>Zn(2+)</name>
        <dbReference type="ChEBI" id="CHEBI:29105"/>
        <label>2</label>
    </ligand>
</feature>
<accession>A0ABY7AMC9</accession>
<dbReference type="EC" id="5.6.2.4" evidence="11"/>
<feature type="binding site" evidence="11">
    <location>
        <position position="437"/>
    </location>
    <ligand>
        <name>Zn(2+)</name>
        <dbReference type="ChEBI" id="CHEBI:29105"/>
        <label>2</label>
    </ligand>
</feature>
<evidence type="ECO:0000256" key="9">
    <source>
        <dbReference type="ARBA" id="ARBA00023125"/>
    </source>
</evidence>
<feature type="binding site" evidence="11">
    <location>
        <position position="471"/>
    </location>
    <ligand>
        <name>Zn(2+)</name>
        <dbReference type="ChEBI" id="CHEBI:29105"/>
        <label>1</label>
    </ligand>
</feature>
<dbReference type="InterPro" id="IPR041236">
    <property type="entry name" value="PriA_C"/>
</dbReference>
<evidence type="ECO:0000259" key="12">
    <source>
        <dbReference type="PROSITE" id="PS51192"/>
    </source>
</evidence>
<dbReference type="InterPro" id="IPR041222">
    <property type="entry name" value="PriA_3primeBD"/>
</dbReference>
<keyword evidence="8 11" id="KW-0067">ATP-binding</keyword>
<dbReference type="Gene3D" id="3.40.50.300">
    <property type="entry name" value="P-loop containing nucleotide triphosphate hydrolases"/>
    <property type="match status" value="2"/>
</dbReference>
<comment type="subunit">
    <text evidence="11">Component of the replication restart primosome.</text>
</comment>
<dbReference type="PROSITE" id="PS51194">
    <property type="entry name" value="HELICASE_CTER"/>
    <property type="match status" value="1"/>
</dbReference>
<keyword evidence="7 11" id="KW-0862">Zinc</keyword>
<protein>
    <recommendedName>
        <fullName evidence="11">Replication restart protein PriA</fullName>
    </recommendedName>
    <alternativeName>
        <fullName evidence="11">ATP-dependent DNA helicase PriA</fullName>
        <ecNumber evidence="11">5.6.2.4</ecNumber>
    </alternativeName>
    <alternativeName>
        <fullName evidence="11">DNA 3'-5' helicase PriA</fullName>
    </alternativeName>
</protein>
<dbReference type="EMBL" id="CP109965">
    <property type="protein sequence ID" value="WAJ69461.1"/>
    <property type="molecule type" value="Genomic_DNA"/>
</dbReference>
<dbReference type="Pfam" id="PF00270">
    <property type="entry name" value="DEAD"/>
    <property type="match status" value="1"/>
</dbReference>
<feature type="binding site" evidence="11">
    <location>
        <position position="458"/>
    </location>
    <ligand>
        <name>Zn(2+)</name>
        <dbReference type="ChEBI" id="CHEBI:29105"/>
        <label>2</label>
    </ligand>
</feature>
<gene>
    <name evidence="11 14" type="primary">priA</name>
    <name evidence="14" type="ORF">OLW01_09760</name>
</gene>
<evidence type="ECO:0000256" key="2">
    <source>
        <dbReference type="ARBA" id="ARBA00022705"/>
    </source>
</evidence>
<dbReference type="InterPro" id="IPR005259">
    <property type="entry name" value="PriA"/>
</dbReference>
<dbReference type="PANTHER" id="PTHR30580">
    <property type="entry name" value="PRIMOSOMAL PROTEIN N"/>
    <property type="match status" value="1"/>
</dbReference>
<evidence type="ECO:0000259" key="13">
    <source>
        <dbReference type="PROSITE" id="PS51194"/>
    </source>
</evidence>
<keyword evidence="4 11" id="KW-0547">Nucleotide-binding</keyword>
<dbReference type="Pfam" id="PF17764">
    <property type="entry name" value="PriA_3primeBD"/>
    <property type="match status" value="1"/>
</dbReference>
<keyword evidence="10 11" id="KW-0413">Isomerase</keyword>
<evidence type="ECO:0000256" key="10">
    <source>
        <dbReference type="ARBA" id="ARBA00023235"/>
    </source>
</evidence>
<feature type="domain" description="Helicase C-terminal" evidence="13">
    <location>
        <begin position="449"/>
        <end position="626"/>
    </location>
</feature>
<dbReference type="SMART" id="SM00487">
    <property type="entry name" value="DEXDc"/>
    <property type="match status" value="1"/>
</dbReference>
<dbReference type="InterPro" id="IPR027417">
    <property type="entry name" value="P-loop_NTPase"/>
</dbReference>
<dbReference type="CDD" id="cd17929">
    <property type="entry name" value="DEXHc_priA"/>
    <property type="match status" value="1"/>
</dbReference>
<keyword evidence="15" id="KW-1185">Reference proteome</keyword>
<comment type="cofactor">
    <cofactor evidence="11">
        <name>Zn(2+)</name>
        <dbReference type="ChEBI" id="CHEBI:29105"/>
    </cofactor>
    <text evidence="11">Binds 2 zinc ions per subunit.</text>
</comment>
<keyword evidence="6 11" id="KW-0347">Helicase</keyword>
<evidence type="ECO:0000313" key="15">
    <source>
        <dbReference type="Proteomes" id="UP001163726"/>
    </source>
</evidence>
<evidence type="ECO:0000256" key="5">
    <source>
        <dbReference type="ARBA" id="ARBA00022801"/>
    </source>
</evidence>
<keyword evidence="2 11" id="KW-0235">DNA replication</keyword>
<feature type="binding site" evidence="11">
    <location>
        <position position="428"/>
    </location>
    <ligand>
        <name>Zn(2+)</name>
        <dbReference type="ChEBI" id="CHEBI:29105"/>
        <label>1</label>
    </ligand>
</feature>
<dbReference type="PROSITE" id="PS51192">
    <property type="entry name" value="HELICASE_ATP_BIND_1"/>
    <property type="match status" value="1"/>
</dbReference>
<feature type="binding site" evidence="11">
    <location>
        <position position="440"/>
    </location>
    <ligand>
        <name>Zn(2+)</name>
        <dbReference type="ChEBI" id="CHEBI:29105"/>
        <label>2</label>
    </ligand>
</feature>
<dbReference type="InterPro" id="IPR042115">
    <property type="entry name" value="PriA_3primeBD_sf"/>
</dbReference>
<comment type="catalytic activity">
    <reaction evidence="11">
        <text>Couples ATP hydrolysis with the unwinding of duplex DNA by translocating in the 3'-5' direction.</text>
        <dbReference type="EC" id="5.6.2.4"/>
    </reaction>
</comment>
<dbReference type="Gene3D" id="3.40.1440.60">
    <property type="entry name" value="PriA, 3(prime) DNA-binding domain"/>
    <property type="match status" value="1"/>
</dbReference>
<dbReference type="NCBIfam" id="NF004067">
    <property type="entry name" value="PRK05580.1-4"/>
    <property type="match status" value="1"/>
</dbReference>
<evidence type="ECO:0000256" key="1">
    <source>
        <dbReference type="ARBA" id="ARBA00022515"/>
    </source>
</evidence>
<sequence length="726" mass="82207">MAIAQVALAVPLRRLFDYIIPTHLSPNVGARVTVPFGRQKLIGIVVNIKANSDYPEAKLKPIDACIDVEPLINTEYIKIFNWLCRYYLCPPGEVFVNLLPKKLKQGDPDRLVTEPVWQCTNTPANISERAKQQQALYDYLRKQGSTTQSLLKQAGFSKSIINQLEKKALIEPVDILAQPPKPLKINPSPYQLQPQQQNAFDIMKQKSGFATYLLEGVTGSGKTEVYMQLMAQVLAQGQQVLILVPEIGLTPQTLSRFQQRFECEIALLHSELNDSERHNAWLKARKGIAPIILGTRSAVLVPTPNLGLIILDEEHDASYKQQDGLRYNARDVAIKRASVESCKIILGSATPSLESLNNALQGRFVHIKMQQRTQKHAPPTPQLLDIKHQPLQAGLAYGVVEAIEHHVKQGNQALIFLNRRGFSPALICHECGWVCQCTRCERHFTYHKALSQVVCHHCGEINKPPAQCAECGSTQIIDWGIGTEQLADWLTERFSDAKPIRIDRDSVRRKGELENKLKAIENGEHQIMIGTQMLAKGHHFPNLTLTVIVNVDSALYSSDFRAVEKMSQLLVQVSGRAGRAEKRGQVILQTHFPEHEYLQTLIYKGYPALQKKLLAERHQMQLPPYYYWAILRVESPQQAKLLTTVELIESLFNEQIQVHYQNVNLFAVMPAPQEKRAGKFRHMMVFQSIQRSMLNAAMQQLVMSLEQNSFSQQVRWTLDIDPQEMN</sequence>
<dbReference type="InterPro" id="IPR014001">
    <property type="entry name" value="Helicase_ATP-bd"/>
</dbReference>
<dbReference type="SUPFAM" id="SSF52540">
    <property type="entry name" value="P-loop containing nucleoside triphosphate hydrolases"/>
    <property type="match status" value="2"/>
</dbReference>
<feature type="domain" description="Helicase ATP-binding" evidence="12">
    <location>
        <begin position="203"/>
        <end position="369"/>
    </location>
</feature>
<dbReference type="NCBIfam" id="TIGR00595">
    <property type="entry name" value="priA"/>
    <property type="match status" value="1"/>
</dbReference>
<dbReference type="GO" id="GO:0016787">
    <property type="term" value="F:hydrolase activity"/>
    <property type="evidence" value="ECO:0007669"/>
    <property type="project" value="UniProtKB-KW"/>
</dbReference>
<comment type="catalytic activity">
    <reaction evidence="11">
        <text>ATP + H2O = ADP + phosphate + H(+)</text>
        <dbReference type="Rhea" id="RHEA:13065"/>
        <dbReference type="ChEBI" id="CHEBI:15377"/>
        <dbReference type="ChEBI" id="CHEBI:15378"/>
        <dbReference type="ChEBI" id="CHEBI:30616"/>
        <dbReference type="ChEBI" id="CHEBI:43474"/>
        <dbReference type="ChEBI" id="CHEBI:456216"/>
        <dbReference type="EC" id="5.6.2.4"/>
    </reaction>
</comment>
<organism evidence="14 15">
    <name type="scientific">Catenovulum adriaticum</name>
    <dbReference type="NCBI Taxonomy" id="2984846"/>
    <lineage>
        <taxon>Bacteria</taxon>
        <taxon>Pseudomonadati</taxon>
        <taxon>Pseudomonadota</taxon>
        <taxon>Gammaproteobacteria</taxon>
        <taxon>Alteromonadales</taxon>
        <taxon>Alteromonadaceae</taxon>
        <taxon>Catenovulum</taxon>
    </lineage>
</organism>
<dbReference type="RefSeq" id="WP_268073697.1">
    <property type="nucleotide sequence ID" value="NZ_CP109965.1"/>
</dbReference>
<evidence type="ECO:0000313" key="14">
    <source>
        <dbReference type="EMBL" id="WAJ69461.1"/>
    </source>
</evidence>
<dbReference type="NCBIfam" id="NF004065">
    <property type="entry name" value="PRK05580.1-1"/>
    <property type="match status" value="1"/>
</dbReference>
<keyword evidence="9 11" id="KW-0238">DNA-binding</keyword>
<comment type="function">
    <text evidence="11">Initiates the restart of stalled replication forks, which reloads the replicative helicase on sites other than the origin of replication. Recognizes and binds to abandoned replication forks and remodels them to uncover a helicase loading site. Promotes assembly of the primosome at these replication forks.</text>
</comment>
<feature type="binding site" evidence="11">
    <location>
        <position position="431"/>
    </location>
    <ligand>
        <name>Zn(2+)</name>
        <dbReference type="ChEBI" id="CHEBI:29105"/>
        <label>1</label>
    </ligand>
</feature>
<keyword evidence="3 11" id="KW-0479">Metal-binding</keyword>
<dbReference type="SMART" id="SM00490">
    <property type="entry name" value="HELICc"/>
    <property type="match status" value="1"/>
</dbReference>
<keyword evidence="1 11" id="KW-0639">Primosome</keyword>
<evidence type="ECO:0000256" key="8">
    <source>
        <dbReference type="ARBA" id="ARBA00022840"/>
    </source>
</evidence>
<keyword evidence="5 11" id="KW-0378">Hydrolase</keyword>
<evidence type="ECO:0000256" key="3">
    <source>
        <dbReference type="ARBA" id="ARBA00022723"/>
    </source>
</evidence>
<dbReference type="InterPro" id="IPR001650">
    <property type="entry name" value="Helicase_C-like"/>
</dbReference>
<dbReference type="Proteomes" id="UP001163726">
    <property type="component" value="Chromosome"/>
</dbReference>
<evidence type="ECO:0000256" key="4">
    <source>
        <dbReference type="ARBA" id="ARBA00022741"/>
    </source>
</evidence>
<comment type="similarity">
    <text evidence="11">Belongs to the helicase family. PriA subfamily.</text>
</comment>
<feature type="binding site" evidence="11">
    <location>
        <position position="468"/>
    </location>
    <ligand>
        <name>Zn(2+)</name>
        <dbReference type="ChEBI" id="CHEBI:29105"/>
        <label>1</label>
    </ligand>
</feature>